<proteinExistence type="predicted"/>
<sequence length="958" mass="101705">MASFPEDGSEGGGGTVGDRTRSLNVPGQGRNDGGRMPPSGASTPQPLSSCAPTSQATSPPCPRSPLASSRSSPRSARSARPFEEASPTLTPRRGEADAYQSGFLASPSSSFSSSRPLAVSAETGAGLERAETARASAGAGLGGAPHARPETQRDRPETGTAEAEAEKGCGFDDAAVYVIYPPDLFAAGIIPRPRRASRDAAQHRGKRREAAALPEAPGRAENQGHRDSLGPRSSPGEDVFDADEANEVLAVCKYLLAAGRLPDVPEWRPQQVLQGQLLQLAAIVLPTEAVLQAGPVALEEWIRKFSSLSATVDLVSADARGTPGKPGKSKPSALSCQFWEAQAFPIDTQESASVEVTPYTYEAVACAAHAPAGEKKEAPLGPRSFYGEAAETQHRRVFDEAETQAALAASGRHGGLEAAREGTGAEEGTRRDDGEDSREGAVTRIDTAMLGKAGISEDVLRQVRSERFCFIVDIRIPMTVNPQYLGKLLLLELAFAVTPVDSSPLSPIDAMRESIQIPFSTWAAAHGLSAASTVSLQSDLAAPTLDLLSVPFSSSLTGARFGAFSARDLRGPGTAAWWAPPLGAEEQPLRDDGLGDRLGRTTEILVQSLSSLAIGASAARTKMQSAVVEHRALCPLSVRRPLQVTTALMDSFMYVQIENTTEDVPLTIENVILRSVNSHAQGELPVTLQAGEQYSVLLRLDDSFLSHQAPRWESSREGADGGRGQRAGTLGRRDSRYGPSGKTVLPLCLKWSIKDSSGPAVWSQFGAECQLSTRTPLQVTLSCVTEPGLQRLVTAVLSVVNSESFEVDLLALLPRDVHYQHHTQSVYQAAGGAGDSRAEREEGAADEPPALIPLSSKKDLGQTHCARRQSVRVSSVSRDAKWDACSSSHFAPGQKEQSKDTRQRRASHCCSVKTPSIWSSYSFPSLLSSFSSSSTLAPPPVSALFSPSSFSPRFPFSS</sequence>
<feature type="region of interest" description="Disordered" evidence="1">
    <location>
        <begin position="885"/>
        <end position="907"/>
    </location>
</feature>
<feature type="region of interest" description="Disordered" evidence="1">
    <location>
        <begin position="194"/>
        <end position="239"/>
    </location>
</feature>
<dbReference type="EMBL" id="LN714486">
    <property type="protein sequence ID" value="CEL69876.1"/>
    <property type="molecule type" value="Genomic_DNA"/>
</dbReference>
<feature type="compositionally biased region" description="Basic and acidic residues" evidence="1">
    <location>
        <begin position="147"/>
        <end position="157"/>
    </location>
</feature>
<dbReference type="AlphaFoldDB" id="A0A0F7ULK2"/>
<organism evidence="2">
    <name type="scientific">Neospora caninum (strain Liverpool)</name>
    <dbReference type="NCBI Taxonomy" id="572307"/>
    <lineage>
        <taxon>Eukaryota</taxon>
        <taxon>Sar</taxon>
        <taxon>Alveolata</taxon>
        <taxon>Apicomplexa</taxon>
        <taxon>Conoidasida</taxon>
        <taxon>Coccidia</taxon>
        <taxon>Eucoccidiorida</taxon>
        <taxon>Eimeriorina</taxon>
        <taxon>Sarcocystidae</taxon>
        <taxon>Neospora</taxon>
    </lineage>
</organism>
<feature type="region of interest" description="Disordered" evidence="1">
    <location>
        <begin position="710"/>
        <end position="737"/>
    </location>
</feature>
<feature type="region of interest" description="Disordered" evidence="1">
    <location>
        <begin position="826"/>
        <end position="863"/>
    </location>
</feature>
<evidence type="ECO:0008006" key="3">
    <source>
        <dbReference type="Google" id="ProtNLM"/>
    </source>
</evidence>
<name>A0A0F7ULK2_NEOCL</name>
<feature type="compositionally biased region" description="Low complexity" evidence="1">
    <location>
        <begin position="64"/>
        <end position="79"/>
    </location>
</feature>
<feature type="region of interest" description="Disordered" evidence="1">
    <location>
        <begin position="928"/>
        <end position="958"/>
    </location>
</feature>
<evidence type="ECO:0000256" key="1">
    <source>
        <dbReference type="SAM" id="MobiDB-lite"/>
    </source>
</evidence>
<feature type="compositionally biased region" description="Low complexity" evidence="1">
    <location>
        <begin position="101"/>
        <end position="120"/>
    </location>
</feature>
<feature type="compositionally biased region" description="Basic and acidic residues" evidence="1">
    <location>
        <begin position="427"/>
        <end position="440"/>
    </location>
</feature>
<evidence type="ECO:0000313" key="2">
    <source>
        <dbReference type="EMBL" id="CEL69876.1"/>
    </source>
</evidence>
<feature type="region of interest" description="Disordered" evidence="1">
    <location>
        <begin position="408"/>
        <end position="440"/>
    </location>
</feature>
<protein>
    <recommendedName>
        <fullName evidence="3">TRAPP trafficking subunit Trs65</fullName>
    </recommendedName>
</protein>
<feature type="compositionally biased region" description="Polar residues" evidence="1">
    <location>
        <begin position="40"/>
        <end position="57"/>
    </location>
</feature>
<gene>
    <name evidence="2" type="ORF">BN1204_055750</name>
</gene>
<feature type="region of interest" description="Disordered" evidence="1">
    <location>
        <begin position="1"/>
        <end position="167"/>
    </location>
</feature>
<accession>A0A0F7ULK2</accession>
<reference evidence="2" key="1">
    <citation type="journal article" date="2015" name="PLoS ONE">
        <title>Comprehensive Evaluation of Toxoplasma gondii VEG and Neospora caninum LIV Genomes with Tachyzoite Stage Transcriptome and Proteome Defines Novel Transcript Features.</title>
        <authorList>
            <person name="Ramaprasad A."/>
            <person name="Mourier T."/>
            <person name="Naeem R."/>
            <person name="Malas T.B."/>
            <person name="Moussa E."/>
            <person name="Panigrahi A."/>
            <person name="Vermont S.J."/>
            <person name="Otto T.D."/>
            <person name="Wastling J."/>
            <person name="Pain A."/>
        </authorList>
    </citation>
    <scope>NUCLEOTIDE SEQUENCE</scope>
    <source>
        <strain evidence="2">Liverpool</strain>
    </source>
</reference>